<dbReference type="PANTHER" id="PTHR36930">
    <property type="entry name" value="METAL-SULFUR CLUSTER BIOSYNTHESIS PROTEINS YUAD-RELATED"/>
    <property type="match status" value="1"/>
</dbReference>
<reference evidence="3" key="1">
    <citation type="journal article" date="2019" name="Int. J. Syst. Evol. Microbiol.">
        <title>The Global Catalogue of Microorganisms (GCM) 10K type strain sequencing project: providing services to taxonomists for standard genome sequencing and annotation.</title>
        <authorList>
            <consortium name="The Broad Institute Genomics Platform"/>
            <consortium name="The Broad Institute Genome Sequencing Center for Infectious Disease"/>
            <person name="Wu L."/>
            <person name="Ma J."/>
        </authorList>
    </citation>
    <scope>NUCLEOTIDE SEQUENCE [LARGE SCALE GENOMIC DNA]</scope>
    <source>
        <strain evidence="3">CCUG 43111</strain>
    </source>
</reference>
<dbReference type="InterPro" id="IPR011037">
    <property type="entry name" value="Pyrv_Knase-like_insert_dom_sf"/>
</dbReference>
<dbReference type="RefSeq" id="WP_379753541.1">
    <property type="nucleotide sequence ID" value="NZ_JBHSMR010000013.1"/>
</dbReference>
<evidence type="ECO:0000313" key="2">
    <source>
        <dbReference type="EMBL" id="MFC5478223.1"/>
    </source>
</evidence>
<evidence type="ECO:0000259" key="1">
    <source>
        <dbReference type="PROSITE" id="PS51340"/>
    </source>
</evidence>
<dbReference type="InterPro" id="IPR052716">
    <property type="entry name" value="MOSC_domain"/>
</dbReference>
<dbReference type="InterPro" id="IPR005302">
    <property type="entry name" value="MoCF_Sase_C"/>
</dbReference>
<dbReference type="PANTHER" id="PTHR36930:SF1">
    <property type="entry name" value="MOSC DOMAIN-CONTAINING PROTEIN"/>
    <property type="match status" value="1"/>
</dbReference>
<proteinExistence type="predicted"/>
<organism evidence="2 3">
    <name type="scientific">Massilia suwonensis</name>
    <dbReference type="NCBI Taxonomy" id="648895"/>
    <lineage>
        <taxon>Bacteria</taxon>
        <taxon>Pseudomonadati</taxon>
        <taxon>Pseudomonadota</taxon>
        <taxon>Betaproteobacteria</taxon>
        <taxon>Burkholderiales</taxon>
        <taxon>Oxalobacteraceae</taxon>
        <taxon>Telluria group</taxon>
        <taxon>Massilia</taxon>
    </lineage>
</organism>
<comment type="caution">
    <text evidence="2">The sequence shown here is derived from an EMBL/GenBank/DDBJ whole genome shotgun (WGS) entry which is preliminary data.</text>
</comment>
<dbReference type="EMBL" id="JBHSMR010000013">
    <property type="protein sequence ID" value="MFC5478223.1"/>
    <property type="molecule type" value="Genomic_DNA"/>
</dbReference>
<name>A0ABW0MMN1_9BURK</name>
<keyword evidence="3" id="KW-1185">Reference proteome</keyword>
<dbReference type="Gene3D" id="2.40.33.20">
    <property type="entry name" value="PK beta-barrel domain-like"/>
    <property type="match status" value="1"/>
</dbReference>
<accession>A0ABW0MMN1</accession>
<feature type="domain" description="MOSC" evidence="1">
    <location>
        <begin position="17"/>
        <end position="140"/>
    </location>
</feature>
<protein>
    <submittedName>
        <fullName evidence="2">MOSC domain-containing protein</fullName>
    </submittedName>
</protein>
<dbReference type="PROSITE" id="PS51340">
    <property type="entry name" value="MOSC"/>
    <property type="match status" value="1"/>
</dbReference>
<dbReference type="SUPFAM" id="SSF50800">
    <property type="entry name" value="PK beta-barrel domain-like"/>
    <property type="match status" value="1"/>
</dbReference>
<evidence type="ECO:0000313" key="3">
    <source>
        <dbReference type="Proteomes" id="UP001596101"/>
    </source>
</evidence>
<sequence length="223" mass="24289">MSTGRVVGLAARTSKAAPIESAPSLRLLAGTGIVDEVHADPYSPRQLLLASRTAYEAFSLPPHALGENLLLDIETARLTSGTVLQIGGDVRLRMMFQCEACCQLDAAQPRLAQRISNRRGVLARVLTGGVIRAGDAVHDLGVLEQPWPDDWRERVRRVLDAAPEGSVVEYRVLSRLAGIQSTYCRAFPRLLARLGNYYAAMAVPAQSTVALPRWQGEGLFERS</sequence>
<dbReference type="Proteomes" id="UP001596101">
    <property type="component" value="Unassembled WGS sequence"/>
</dbReference>
<gene>
    <name evidence="2" type="ORF">ACFPQ5_08480</name>
</gene>
<dbReference type="Pfam" id="PF03473">
    <property type="entry name" value="MOSC"/>
    <property type="match status" value="1"/>
</dbReference>